<evidence type="ECO:0008006" key="3">
    <source>
        <dbReference type="Google" id="ProtNLM"/>
    </source>
</evidence>
<keyword evidence="2" id="KW-1185">Reference proteome</keyword>
<dbReference type="Proteomes" id="UP000198925">
    <property type="component" value="Unassembled WGS sequence"/>
</dbReference>
<dbReference type="InterPro" id="IPR015947">
    <property type="entry name" value="PUA-like_sf"/>
</dbReference>
<dbReference type="AlphaFoldDB" id="A0A1G7BTZ5"/>
<dbReference type="SUPFAM" id="SSF88697">
    <property type="entry name" value="PUA domain-like"/>
    <property type="match status" value="1"/>
</dbReference>
<organism evidence="1 2">
    <name type="scientific">Belnapia rosea</name>
    <dbReference type="NCBI Taxonomy" id="938405"/>
    <lineage>
        <taxon>Bacteria</taxon>
        <taxon>Pseudomonadati</taxon>
        <taxon>Pseudomonadota</taxon>
        <taxon>Alphaproteobacteria</taxon>
        <taxon>Acetobacterales</taxon>
        <taxon>Roseomonadaceae</taxon>
        <taxon>Belnapia</taxon>
    </lineage>
</organism>
<evidence type="ECO:0000313" key="1">
    <source>
        <dbReference type="EMBL" id="SDE30442.1"/>
    </source>
</evidence>
<dbReference type="Gene3D" id="3.10.590.10">
    <property type="entry name" value="ph1033 like domains"/>
    <property type="match status" value="1"/>
</dbReference>
<gene>
    <name evidence="1" type="ORF">SAMN04487779_102721</name>
</gene>
<dbReference type="EMBL" id="FMZX01000027">
    <property type="protein sequence ID" value="SDE30442.1"/>
    <property type="molecule type" value="Genomic_DNA"/>
</dbReference>
<protein>
    <recommendedName>
        <fullName evidence="3">EVE domain-containing protein</fullName>
    </recommendedName>
</protein>
<name>A0A1G7BTZ5_9PROT</name>
<reference evidence="1 2" key="1">
    <citation type="submission" date="2016-10" db="EMBL/GenBank/DDBJ databases">
        <authorList>
            <person name="de Groot N.N."/>
        </authorList>
    </citation>
    <scope>NUCLEOTIDE SEQUENCE [LARGE SCALE GENOMIC DNA]</scope>
    <source>
        <strain evidence="1 2">CPCC 100156</strain>
    </source>
</reference>
<accession>A0A1G7BTZ5</accession>
<sequence>MPNYWISLFSRKTYKEWRDAGSPSEACFPDGARGRVARMSKGDFLLCYLSSPDSAFIGVQEVTDAMRDGGSVVWGNQFPLTLPIKNLAFLEPDEAIRYLSLEFLPTMAGRDEGRRVPSRGRVGSSGNVFPPDDGKQVVDAILKLAKVAKQIDAAGLEPVARLPSPLITVAAPAPPALPITTAPVVVPPAVAVAVAQDQAETTEHHAAQALLVKLGRKLGRDVWVAKNDRAKLAALNGSAASDVMLDMLPKLSNNPRVQNLIELIDVLWLRNGDFEAAFEVECTTSVYSGLLRMSDLVTLQPNIAMKMYIVAPGVRREKVRSELHRPTFAEALSTPLHMRCRYLSIENLKTLEGVPEAFWESFMVSVIDKMSETIDGPAKAAAG</sequence>
<proteinExistence type="predicted"/>
<evidence type="ECO:0000313" key="2">
    <source>
        <dbReference type="Proteomes" id="UP000198925"/>
    </source>
</evidence>